<dbReference type="InterPro" id="IPR000182">
    <property type="entry name" value="GNAT_dom"/>
</dbReference>
<dbReference type="EMBL" id="JAOPKZ010000018">
    <property type="protein sequence ID" value="MCU5747014.1"/>
    <property type="molecule type" value="Genomic_DNA"/>
</dbReference>
<keyword evidence="3" id="KW-1185">Reference proteome</keyword>
<proteinExistence type="predicted"/>
<evidence type="ECO:0000259" key="1">
    <source>
        <dbReference type="PROSITE" id="PS51186"/>
    </source>
</evidence>
<gene>
    <name evidence="2" type="ORF">N9R04_10055</name>
</gene>
<evidence type="ECO:0000313" key="3">
    <source>
        <dbReference type="Proteomes" id="UP001209553"/>
    </source>
</evidence>
<dbReference type="CDD" id="cd04301">
    <property type="entry name" value="NAT_SF"/>
    <property type="match status" value="1"/>
</dbReference>
<protein>
    <submittedName>
        <fullName evidence="2">N-acetyltransferase</fullName>
    </submittedName>
</protein>
<dbReference type="Pfam" id="PF00583">
    <property type="entry name" value="Acetyltransf_1"/>
    <property type="match status" value="1"/>
</dbReference>
<dbReference type="Proteomes" id="UP001209553">
    <property type="component" value="Unassembled WGS sequence"/>
</dbReference>
<dbReference type="PROSITE" id="PS51186">
    <property type="entry name" value="GNAT"/>
    <property type="match status" value="1"/>
</dbReference>
<evidence type="ECO:0000313" key="2">
    <source>
        <dbReference type="EMBL" id="MCU5747014.1"/>
    </source>
</evidence>
<organism evidence="2 3">
    <name type="scientific">Staphylococcus marylandisciuri</name>
    <dbReference type="NCBI Taxonomy" id="2981529"/>
    <lineage>
        <taxon>Bacteria</taxon>
        <taxon>Bacillati</taxon>
        <taxon>Bacillota</taxon>
        <taxon>Bacilli</taxon>
        <taxon>Bacillales</taxon>
        <taxon>Staphylococcaceae</taxon>
        <taxon>Staphylococcus</taxon>
    </lineage>
</organism>
<sequence>MQIYLSTITENDYEESLETIERSFESVEYGNHEEHKLVAQLRRLPEYHYELEVVAKDHKGSIIGHVMLSEVKIDNEDDSYIALLLAPLSVIPEYQHQGIGKALVQAVEERAKTLDYTTIVVLGDPNYYNSLGYETAANHGITVPFKIAPQDFMVKFLWEHLEIYPKGEVVFPVSFN</sequence>
<comment type="caution">
    <text evidence="2">The sequence shown here is derived from an EMBL/GenBank/DDBJ whole genome shotgun (WGS) entry which is preliminary data.</text>
</comment>
<dbReference type="SUPFAM" id="SSF55729">
    <property type="entry name" value="Acyl-CoA N-acyltransferases (Nat)"/>
    <property type="match status" value="1"/>
</dbReference>
<dbReference type="Gene3D" id="3.40.630.30">
    <property type="match status" value="1"/>
</dbReference>
<accession>A0ABT2QSP7</accession>
<name>A0ABT2QSP7_9STAP</name>
<dbReference type="InterPro" id="IPR016181">
    <property type="entry name" value="Acyl_CoA_acyltransferase"/>
</dbReference>
<feature type="domain" description="N-acetyltransferase" evidence="1">
    <location>
        <begin position="3"/>
        <end position="158"/>
    </location>
</feature>
<dbReference type="RefSeq" id="WP_262856720.1">
    <property type="nucleotide sequence ID" value="NZ_JAOPKZ010000018.1"/>
</dbReference>
<reference evidence="2 3" key="1">
    <citation type="journal article" date="2023" name="Int. J. Syst. Evol. Microbiol.">
        <title>Streptococcus sciuri sp. nov., Staphylococcus marylandisciuri sp. nov. and Staphylococcus americanisciuri sp. nov., isolated from faeces of eastern grey squirrel (Sciurus carolinensis).</title>
        <authorList>
            <person name="Volokhov D.V."/>
            <person name="Zagorodnyaya T.A."/>
            <person name="Furtak V.A."/>
            <person name="Nattanmai G."/>
            <person name="Randall L."/>
            <person name="Jose S."/>
            <person name="Gao Y."/>
            <person name="Eisenberg T."/>
            <person name="Delmonte P."/>
            <person name="Blom J."/>
            <person name="Mitchell K.K."/>
        </authorList>
    </citation>
    <scope>NUCLEOTIDE SEQUENCE [LARGE SCALE GENOMIC DNA]</scope>
    <source>
        <strain evidence="2 3">SQ8-PEA</strain>
    </source>
</reference>